<keyword evidence="2" id="KW-0540">Nuclease</keyword>
<accession>A0ABY5AKT7</accession>
<protein>
    <submittedName>
        <fullName evidence="2">Uma2 family endonuclease</fullName>
    </submittedName>
</protein>
<dbReference type="PANTHER" id="PTHR36558">
    <property type="entry name" value="GLR1098 PROTEIN"/>
    <property type="match status" value="1"/>
</dbReference>
<dbReference type="RefSeq" id="WP_252660419.1">
    <property type="nucleotide sequence ID" value="NZ_CP098611.1"/>
</dbReference>
<dbReference type="EMBL" id="CP098611">
    <property type="protein sequence ID" value="USR89600.1"/>
    <property type="molecule type" value="Genomic_DNA"/>
</dbReference>
<dbReference type="Pfam" id="PF05685">
    <property type="entry name" value="Uma2"/>
    <property type="match status" value="1"/>
</dbReference>
<keyword evidence="3" id="KW-1185">Reference proteome</keyword>
<feature type="domain" description="Putative restriction endonuclease" evidence="1">
    <location>
        <begin position="14"/>
        <end position="182"/>
    </location>
</feature>
<sequence length="197" mass="22564">MISQPDVPSGLSPQEYLDWEAQQEYRYEYIDGEIIAMTGGTIPHNDIALNFYSALRPFLRERGCRANVADVKVEDSKNERYFYPDLVVTCDAEDLQAQTSVKHPTVIVEVLSPSTAVGDRGTKLKCYRQIPSLQEYVLVDSQSMTVELYRRRDEGRMWGYAQYEAGERLQLESLEFELELSVLYDNVQLTSEVNAES</sequence>
<evidence type="ECO:0000313" key="3">
    <source>
        <dbReference type="Proteomes" id="UP001056708"/>
    </source>
</evidence>
<keyword evidence="2" id="KW-0378">Hydrolase</keyword>
<name>A0ABY5AKT7_9CYAN</name>
<dbReference type="CDD" id="cd06260">
    <property type="entry name" value="DUF820-like"/>
    <property type="match status" value="1"/>
</dbReference>
<gene>
    <name evidence="2" type="ORF">NEA10_11980</name>
</gene>
<dbReference type="PANTHER" id="PTHR36558:SF1">
    <property type="entry name" value="RESTRICTION ENDONUCLEASE DOMAIN-CONTAINING PROTEIN-RELATED"/>
    <property type="match status" value="1"/>
</dbReference>
<dbReference type="InterPro" id="IPR011335">
    <property type="entry name" value="Restrct_endonuc-II-like"/>
</dbReference>
<reference evidence="2" key="1">
    <citation type="submission" date="2022-06" db="EMBL/GenBank/DDBJ databases">
        <title>Genome sequence of Phormidium yuhuli AB48 isolated from an industrial photobioreactor environment.</title>
        <authorList>
            <person name="Qiu Y."/>
            <person name="Noonan A.J.C."/>
            <person name="Dofher K."/>
            <person name="Koch M."/>
            <person name="Kieft B."/>
            <person name="Lin X."/>
            <person name="Ziels R.M."/>
            <person name="Hallam S.J."/>
        </authorList>
    </citation>
    <scope>NUCLEOTIDE SEQUENCE</scope>
    <source>
        <strain evidence="2">AB48</strain>
    </source>
</reference>
<evidence type="ECO:0000313" key="2">
    <source>
        <dbReference type="EMBL" id="USR89600.1"/>
    </source>
</evidence>
<dbReference type="SUPFAM" id="SSF52980">
    <property type="entry name" value="Restriction endonuclease-like"/>
    <property type="match status" value="1"/>
</dbReference>
<organism evidence="2 3">
    <name type="scientific">Phormidium yuhuli AB48</name>
    <dbReference type="NCBI Taxonomy" id="2940671"/>
    <lineage>
        <taxon>Bacteria</taxon>
        <taxon>Bacillati</taxon>
        <taxon>Cyanobacteriota</taxon>
        <taxon>Cyanophyceae</taxon>
        <taxon>Oscillatoriophycideae</taxon>
        <taxon>Oscillatoriales</taxon>
        <taxon>Oscillatoriaceae</taxon>
        <taxon>Phormidium</taxon>
        <taxon>Phormidium yuhuli</taxon>
    </lineage>
</organism>
<dbReference type="GO" id="GO:0004519">
    <property type="term" value="F:endonuclease activity"/>
    <property type="evidence" value="ECO:0007669"/>
    <property type="project" value="UniProtKB-KW"/>
</dbReference>
<evidence type="ECO:0000259" key="1">
    <source>
        <dbReference type="Pfam" id="PF05685"/>
    </source>
</evidence>
<dbReference type="InterPro" id="IPR012296">
    <property type="entry name" value="Nuclease_put_TT1808"/>
</dbReference>
<dbReference type="Gene3D" id="3.90.1570.10">
    <property type="entry name" value="tt1808, chain A"/>
    <property type="match status" value="1"/>
</dbReference>
<keyword evidence="2" id="KW-0255">Endonuclease</keyword>
<dbReference type="Proteomes" id="UP001056708">
    <property type="component" value="Chromosome"/>
</dbReference>
<proteinExistence type="predicted"/>
<dbReference type="InterPro" id="IPR008538">
    <property type="entry name" value="Uma2"/>
</dbReference>